<dbReference type="InterPro" id="IPR039715">
    <property type="entry name" value="ZCCHC10"/>
</dbReference>
<dbReference type="PANTHER" id="PTHR13491:SF0">
    <property type="entry name" value="ZINC FINGER CCHC DOMAIN-CONTAINING PROTEIN 10"/>
    <property type="match status" value="1"/>
</dbReference>
<reference evidence="2" key="1">
    <citation type="submission" date="2015-11" db="EMBL/GenBank/DDBJ databases">
        <title>De novo transcriptome assembly of four potential Pierce s Disease insect vectors from Arizona vineyards.</title>
        <authorList>
            <person name="Tassone E.E."/>
        </authorList>
    </citation>
    <scope>NUCLEOTIDE SEQUENCE</scope>
</reference>
<name>A0A1B6M003_9HEMI</name>
<dbReference type="AlphaFoldDB" id="A0A1B6M003"/>
<dbReference type="SUPFAM" id="SSF57756">
    <property type="entry name" value="Retrovirus zinc finger-like domains"/>
    <property type="match status" value="1"/>
</dbReference>
<evidence type="ECO:0000313" key="2">
    <source>
        <dbReference type="EMBL" id="JAT29267.1"/>
    </source>
</evidence>
<dbReference type="PANTHER" id="PTHR13491">
    <property type="entry name" value="ZCCHC10 PROTEIN"/>
    <property type="match status" value="1"/>
</dbReference>
<feature type="region of interest" description="Disordered" evidence="1">
    <location>
        <begin position="56"/>
        <end position="123"/>
    </location>
</feature>
<organism evidence="2">
    <name type="scientific">Graphocephala atropunctata</name>
    <dbReference type="NCBI Taxonomy" id="36148"/>
    <lineage>
        <taxon>Eukaryota</taxon>
        <taxon>Metazoa</taxon>
        <taxon>Ecdysozoa</taxon>
        <taxon>Arthropoda</taxon>
        <taxon>Hexapoda</taxon>
        <taxon>Insecta</taxon>
        <taxon>Pterygota</taxon>
        <taxon>Neoptera</taxon>
        <taxon>Paraneoptera</taxon>
        <taxon>Hemiptera</taxon>
        <taxon>Auchenorrhyncha</taxon>
        <taxon>Membracoidea</taxon>
        <taxon>Cicadellidae</taxon>
        <taxon>Cicadellinae</taxon>
        <taxon>Cicadellini</taxon>
        <taxon>Graphocephala</taxon>
    </lineage>
</organism>
<accession>A0A1B6M003</accession>
<evidence type="ECO:0000256" key="1">
    <source>
        <dbReference type="SAM" id="MobiDB-lite"/>
    </source>
</evidence>
<dbReference type="GO" id="GO:0003676">
    <property type="term" value="F:nucleic acid binding"/>
    <property type="evidence" value="ECO:0007669"/>
    <property type="project" value="InterPro"/>
</dbReference>
<sequence length="123" mass="13598">MTLGTNLKNKSANPQGARCQKCLEHGHWTYECKGKRKIVVRESRMSLLNKRMKMAEEKRINVLNQPEVKESSKQQKKKKKKKKKEESSSDSSDSASDSSSSSSDSSSDSSDDDSSSSSSSSSD</sequence>
<dbReference type="InterPro" id="IPR036875">
    <property type="entry name" value="Znf_CCHC_sf"/>
</dbReference>
<feature type="compositionally biased region" description="Basic residues" evidence="1">
    <location>
        <begin position="74"/>
        <end position="83"/>
    </location>
</feature>
<dbReference type="Pfam" id="PF13917">
    <property type="entry name" value="zf-CCHC_3"/>
    <property type="match status" value="1"/>
</dbReference>
<protein>
    <recommendedName>
        <fullName evidence="3">Zinc finger CCHC domain-containing protein 10</fullName>
    </recommendedName>
</protein>
<dbReference type="GO" id="GO:0008270">
    <property type="term" value="F:zinc ion binding"/>
    <property type="evidence" value="ECO:0007669"/>
    <property type="project" value="InterPro"/>
</dbReference>
<proteinExistence type="predicted"/>
<evidence type="ECO:0008006" key="3">
    <source>
        <dbReference type="Google" id="ProtNLM"/>
    </source>
</evidence>
<gene>
    <name evidence="2" type="ORF">g.4013</name>
</gene>
<feature type="compositionally biased region" description="Low complexity" evidence="1">
    <location>
        <begin position="89"/>
        <end position="108"/>
    </location>
</feature>
<dbReference type="EMBL" id="GEBQ01010710">
    <property type="protein sequence ID" value="JAT29267.1"/>
    <property type="molecule type" value="Transcribed_RNA"/>
</dbReference>